<dbReference type="FunFam" id="1.20.1720.10:FF:000018">
    <property type="entry name" value="Putative MFS multidrug transporter"/>
    <property type="match status" value="1"/>
</dbReference>
<dbReference type="GeneID" id="54412262"/>
<evidence type="ECO:0000256" key="5">
    <source>
        <dbReference type="SAM" id="Phobius"/>
    </source>
</evidence>
<feature type="transmembrane region" description="Helical" evidence="5">
    <location>
        <begin position="292"/>
        <end position="311"/>
    </location>
</feature>
<comment type="subcellular location">
    <subcellularLocation>
        <location evidence="1">Membrane</location>
        <topology evidence="1">Multi-pass membrane protein</topology>
    </subcellularLocation>
</comment>
<dbReference type="PANTHER" id="PTHR23501">
    <property type="entry name" value="MAJOR FACILITATOR SUPERFAMILY"/>
    <property type="match status" value="1"/>
</dbReference>
<reference evidence="7" key="1">
    <citation type="journal article" date="2020" name="Stud. Mycol.">
        <title>101 Dothideomycetes genomes: a test case for predicting lifestyles and emergence of pathogens.</title>
        <authorList>
            <person name="Haridas S."/>
            <person name="Albert R."/>
            <person name="Binder M."/>
            <person name="Bloem J."/>
            <person name="Labutti K."/>
            <person name="Salamov A."/>
            <person name="Andreopoulos B."/>
            <person name="Baker S."/>
            <person name="Barry K."/>
            <person name="Bills G."/>
            <person name="Bluhm B."/>
            <person name="Cannon C."/>
            <person name="Castanera R."/>
            <person name="Culley D."/>
            <person name="Daum C."/>
            <person name="Ezra D."/>
            <person name="Gonzalez J."/>
            <person name="Henrissat B."/>
            <person name="Kuo A."/>
            <person name="Liang C."/>
            <person name="Lipzen A."/>
            <person name="Lutzoni F."/>
            <person name="Magnuson J."/>
            <person name="Mondo S."/>
            <person name="Nolan M."/>
            <person name="Ohm R."/>
            <person name="Pangilinan J."/>
            <person name="Park H.-J."/>
            <person name="Ramirez L."/>
            <person name="Alfaro M."/>
            <person name="Sun H."/>
            <person name="Tritt A."/>
            <person name="Yoshinaga Y."/>
            <person name="Zwiers L.-H."/>
            <person name="Turgeon B."/>
            <person name="Goodwin S."/>
            <person name="Spatafora J."/>
            <person name="Crous P."/>
            <person name="Grigoriev I."/>
        </authorList>
    </citation>
    <scope>NUCLEOTIDE SEQUENCE</scope>
    <source>
        <strain evidence="7">CBS 119687</strain>
    </source>
</reference>
<feature type="transmembrane region" description="Helical" evidence="5">
    <location>
        <begin position="251"/>
        <end position="271"/>
    </location>
</feature>
<dbReference type="PANTHER" id="PTHR23501:SF94">
    <property type="entry name" value="MAJOR FACILITATOR SUPERFAMILY (MFS) PROFILE DOMAIN-CONTAINING PROTEIN"/>
    <property type="match status" value="1"/>
</dbReference>
<dbReference type="Gene3D" id="1.20.1250.20">
    <property type="entry name" value="MFS general substrate transporter like domains"/>
    <property type="match status" value="1"/>
</dbReference>
<evidence type="ECO:0000256" key="2">
    <source>
        <dbReference type="ARBA" id="ARBA00022692"/>
    </source>
</evidence>
<feature type="transmembrane region" description="Helical" evidence="5">
    <location>
        <begin position="121"/>
        <end position="142"/>
    </location>
</feature>
<dbReference type="EMBL" id="ML977517">
    <property type="protein sequence ID" value="KAF2124990.1"/>
    <property type="molecule type" value="Genomic_DNA"/>
</dbReference>
<feature type="transmembrane region" description="Helical" evidence="5">
    <location>
        <begin position="493"/>
        <end position="512"/>
    </location>
</feature>
<dbReference type="InterPro" id="IPR036259">
    <property type="entry name" value="MFS_trans_sf"/>
</dbReference>
<proteinExistence type="predicted"/>
<dbReference type="RefSeq" id="XP_033519383.1">
    <property type="nucleotide sequence ID" value="XM_033671830.1"/>
</dbReference>
<feature type="transmembrane region" description="Helical" evidence="5">
    <location>
        <begin position="96"/>
        <end position="115"/>
    </location>
</feature>
<dbReference type="Gene3D" id="1.20.1720.10">
    <property type="entry name" value="Multidrug resistance protein D"/>
    <property type="match status" value="1"/>
</dbReference>
<feature type="transmembrane region" description="Helical" evidence="5">
    <location>
        <begin position="154"/>
        <end position="175"/>
    </location>
</feature>
<dbReference type="Proteomes" id="UP000799771">
    <property type="component" value="Unassembled WGS sequence"/>
</dbReference>
<keyword evidence="8" id="KW-1185">Reference proteome</keyword>
<feature type="transmembrane region" description="Helical" evidence="5">
    <location>
        <begin position="357"/>
        <end position="376"/>
    </location>
</feature>
<dbReference type="InterPro" id="IPR020846">
    <property type="entry name" value="MFS_dom"/>
</dbReference>
<feature type="domain" description="Major facilitator superfamily (MFS) profile" evidence="6">
    <location>
        <begin position="30"/>
        <end position="517"/>
    </location>
</feature>
<gene>
    <name evidence="7" type="ORF">P153DRAFT_400489</name>
</gene>
<dbReference type="GO" id="GO:0005886">
    <property type="term" value="C:plasma membrane"/>
    <property type="evidence" value="ECO:0007669"/>
    <property type="project" value="TreeGrafter"/>
</dbReference>
<name>A0A6A5ZZL8_9PLEO</name>
<feature type="transmembrane region" description="Helical" evidence="5">
    <location>
        <begin position="223"/>
        <end position="245"/>
    </location>
</feature>
<protein>
    <submittedName>
        <fullName evidence="7">MFS general substrate transporter</fullName>
    </submittedName>
</protein>
<dbReference type="OrthoDB" id="2351791at2759"/>
<evidence type="ECO:0000313" key="7">
    <source>
        <dbReference type="EMBL" id="KAF2124990.1"/>
    </source>
</evidence>
<feature type="transmembrane region" description="Helical" evidence="5">
    <location>
        <begin position="72"/>
        <end position="91"/>
    </location>
</feature>
<dbReference type="AlphaFoldDB" id="A0A6A5ZZL8"/>
<organism evidence="7 8">
    <name type="scientific">Dothidotthia symphoricarpi CBS 119687</name>
    <dbReference type="NCBI Taxonomy" id="1392245"/>
    <lineage>
        <taxon>Eukaryota</taxon>
        <taxon>Fungi</taxon>
        <taxon>Dikarya</taxon>
        <taxon>Ascomycota</taxon>
        <taxon>Pezizomycotina</taxon>
        <taxon>Dothideomycetes</taxon>
        <taxon>Pleosporomycetidae</taxon>
        <taxon>Pleosporales</taxon>
        <taxon>Dothidotthiaceae</taxon>
        <taxon>Dothidotthia</taxon>
    </lineage>
</organism>
<keyword evidence="4 5" id="KW-0472">Membrane</keyword>
<feature type="transmembrane region" description="Helical" evidence="5">
    <location>
        <begin position="424"/>
        <end position="442"/>
    </location>
</feature>
<accession>A0A6A5ZZL8</accession>
<dbReference type="Pfam" id="PF07690">
    <property type="entry name" value="MFS_1"/>
    <property type="match status" value="1"/>
</dbReference>
<dbReference type="PROSITE" id="PS50850">
    <property type="entry name" value="MFS"/>
    <property type="match status" value="1"/>
</dbReference>
<evidence type="ECO:0000313" key="8">
    <source>
        <dbReference type="Proteomes" id="UP000799771"/>
    </source>
</evidence>
<evidence type="ECO:0000256" key="4">
    <source>
        <dbReference type="ARBA" id="ARBA00023136"/>
    </source>
</evidence>
<evidence type="ECO:0000256" key="1">
    <source>
        <dbReference type="ARBA" id="ARBA00004141"/>
    </source>
</evidence>
<keyword evidence="3 5" id="KW-1133">Transmembrane helix</keyword>
<evidence type="ECO:0000259" key="6">
    <source>
        <dbReference type="PROSITE" id="PS50850"/>
    </source>
</evidence>
<feature type="transmembrane region" description="Helical" evidence="5">
    <location>
        <begin position="331"/>
        <end position="350"/>
    </location>
</feature>
<keyword evidence="2 5" id="KW-0812">Transmembrane</keyword>
<dbReference type="PRINTS" id="PR01036">
    <property type="entry name" value="TCRTETB"/>
</dbReference>
<evidence type="ECO:0000256" key="3">
    <source>
        <dbReference type="ARBA" id="ARBA00022989"/>
    </source>
</evidence>
<feature type="transmembrane region" description="Helical" evidence="5">
    <location>
        <begin position="181"/>
        <end position="203"/>
    </location>
</feature>
<dbReference type="SUPFAM" id="SSF103473">
    <property type="entry name" value="MFS general substrate transporter"/>
    <property type="match status" value="1"/>
</dbReference>
<sequence length="528" mass="57513">METPTTSDIEVKGEEKAPDDWKPEKKEWLIMLSLTFISLMVALDATILVTVLPEITRDLGGSAAEGFWTGTSYLLTSAIFQPVIASVSHLWGRQQLLLVSLTFFTVGTILCTVAHDFTVMLSGRCIQGVGGGGIITLTQVIFCDMVPLRVRPKYFSLVLLTWSIGTIFGPVIGGALVENVSWRWCFIINFPFCGIGFVVAIFFVRLNAVSQLSFAQKIERTDWVGATLFVGSMTSFLVGLSWGGIQHPWKSAATLAPIIVGLVGLVLFGGWQTVRKEHGLLPVRLFNSWSSVAAFYSALMNGFLVFCGLYYLPLYRMSVHGSSTTRAGIELFPVACFVIPGSILVSILTSRIGRWRWAIWIGWVITTVGCGLWILLDVHTRFVVYAVVIAVFGIGAGMVLTAVNVGIQAIAKTEDAAMAASMYGFFRSLGMPLGVAIAGTVFQNTMADRLSDHGLPTSIAQDSERYIFVLRTMADSDPQKIAILESYSKGVQAVFIMMAAISASALLFSGTIKKFSMNKELTTAYSAR</sequence>
<dbReference type="InterPro" id="IPR011701">
    <property type="entry name" value="MFS"/>
</dbReference>
<feature type="transmembrane region" description="Helical" evidence="5">
    <location>
        <begin position="28"/>
        <end position="52"/>
    </location>
</feature>
<dbReference type="GO" id="GO:0022857">
    <property type="term" value="F:transmembrane transporter activity"/>
    <property type="evidence" value="ECO:0007669"/>
    <property type="project" value="InterPro"/>
</dbReference>
<feature type="transmembrane region" description="Helical" evidence="5">
    <location>
        <begin position="382"/>
        <end position="403"/>
    </location>
</feature>